<keyword evidence="3" id="KW-1185">Reference proteome</keyword>
<dbReference type="Gene3D" id="2.30.180.10">
    <property type="entry name" value="FAS1 domain"/>
    <property type="match status" value="1"/>
</dbReference>
<dbReference type="Pfam" id="PF02469">
    <property type="entry name" value="Fasciclin"/>
    <property type="match status" value="1"/>
</dbReference>
<evidence type="ECO:0000313" key="2">
    <source>
        <dbReference type="EMBL" id="MEW9572894.1"/>
    </source>
</evidence>
<organism evidence="2 3">
    <name type="scientific">Rhodanobacter lycopersici</name>
    <dbReference type="NCBI Taxonomy" id="3162487"/>
    <lineage>
        <taxon>Bacteria</taxon>
        <taxon>Pseudomonadati</taxon>
        <taxon>Pseudomonadota</taxon>
        <taxon>Gammaproteobacteria</taxon>
        <taxon>Lysobacterales</taxon>
        <taxon>Rhodanobacteraceae</taxon>
        <taxon>Rhodanobacter</taxon>
    </lineage>
</organism>
<dbReference type="SUPFAM" id="SSF82153">
    <property type="entry name" value="FAS1 domain"/>
    <property type="match status" value="1"/>
</dbReference>
<dbReference type="InterPro" id="IPR000782">
    <property type="entry name" value="FAS1_domain"/>
</dbReference>
<name>A0ABV3QGC5_9GAMM</name>
<dbReference type="SMART" id="SM00554">
    <property type="entry name" value="FAS1"/>
    <property type="match status" value="1"/>
</dbReference>
<proteinExistence type="predicted"/>
<dbReference type="InterPro" id="IPR036378">
    <property type="entry name" value="FAS1_dom_sf"/>
</dbReference>
<dbReference type="PANTHER" id="PTHR10900:SF77">
    <property type="entry name" value="FI19380P1"/>
    <property type="match status" value="1"/>
</dbReference>
<gene>
    <name evidence="2" type="ORF">ABQJ54_14140</name>
</gene>
<dbReference type="EMBL" id="JBFOHK010000004">
    <property type="protein sequence ID" value="MEW9572894.1"/>
    <property type="molecule type" value="Genomic_DNA"/>
</dbReference>
<feature type="domain" description="FAS1" evidence="1">
    <location>
        <begin position="10"/>
        <end position="142"/>
    </location>
</feature>
<accession>A0ABV3QGC5</accession>
<comment type="caution">
    <text evidence="2">The sequence shown here is derived from an EMBL/GenBank/DDBJ whole genome shotgun (WGS) entry which is preliminary data.</text>
</comment>
<dbReference type="RefSeq" id="WP_367854960.1">
    <property type="nucleotide sequence ID" value="NZ_JBFOHK010000004.1"/>
</dbReference>
<evidence type="ECO:0000259" key="1">
    <source>
        <dbReference type="PROSITE" id="PS50213"/>
    </source>
</evidence>
<reference evidence="2 3" key="1">
    <citation type="submission" date="2024-06" db="EMBL/GenBank/DDBJ databases">
        <authorList>
            <person name="Woo H."/>
        </authorList>
    </citation>
    <scope>NUCLEOTIDE SEQUENCE [LARGE SCALE GENOMIC DNA]</scope>
    <source>
        <strain evidence="2 3">Si-c</strain>
    </source>
</reference>
<sequence length="151" mass="15994">MNNTVTNVRTTNLIDSAAANGSFKTLCKALDAAELTQVLKGAGPYTVFAPTDEAFGKLPQGTLDNWLKPENKAELISVLKYHILPGRASAADVGTFSHPKMMQGLSTHIAKDGDRFTIDGAHLVGTDIATSNGVIHAIDAVIQPPKAAFKH</sequence>
<evidence type="ECO:0000313" key="3">
    <source>
        <dbReference type="Proteomes" id="UP001556220"/>
    </source>
</evidence>
<dbReference type="PROSITE" id="PS50213">
    <property type="entry name" value="FAS1"/>
    <property type="match status" value="1"/>
</dbReference>
<dbReference type="PANTHER" id="PTHR10900">
    <property type="entry name" value="PERIOSTIN-RELATED"/>
    <property type="match status" value="1"/>
</dbReference>
<dbReference type="InterPro" id="IPR050904">
    <property type="entry name" value="Adhesion/Biosynth-related"/>
</dbReference>
<dbReference type="Proteomes" id="UP001556220">
    <property type="component" value="Unassembled WGS sequence"/>
</dbReference>
<protein>
    <submittedName>
        <fullName evidence="2">Fasciclin domain-containing protein</fullName>
    </submittedName>
</protein>